<dbReference type="Proteomes" id="UP000317180">
    <property type="component" value="Unassembled WGS sequence"/>
</dbReference>
<evidence type="ECO:0000256" key="1">
    <source>
        <dbReference type="SAM" id="Phobius"/>
    </source>
</evidence>
<accession>A0A3M8AZR3</accession>
<proteinExistence type="predicted"/>
<dbReference type="AlphaFoldDB" id="A0A3M8AZR3"/>
<gene>
    <name evidence="2" type="ORF">BAG01nite_24620</name>
    <name evidence="3" type="ORF">EB820_08550</name>
</gene>
<evidence type="ECO:0000313" key="3">
    <source>
        <dbReference type="EMBL" id="RNB56696.1"/>
    </source>
</evidence>
<comment type="caution">
    <text evidence="3">The sequence shown here is derived from an EMBL/GenBank/DDBJ whole genome shotgun (WGS) entry which is preliminary data.</text>
</comment>
<dbReference type="RefSeq" id="WP_005834826.1">
    <property type="nucleotide sequence ID" value="NZ_BJOD01000022.1"/>
</dbReference>
<evidence type="ECO:0000313" key="2">
    <source>
        <dbReference type="EMBL" id="GED26360.1"/>
    </source>
</evidence>
<keyword evidence="1" id="KW-1133">Transmembrane helix</keyword>
<name>A0A3M8AZR3_9BACL</name>
<dbReference type="OrthoDB" id="9935987at2"/>
<reference evidence="3 4" key="1">
    <citation type="submission" date="2018-10" db="EMBL/GenBank/DDBJ databases">
        <title>Phylogenomics of Brevibacillus.</title>
        <authorList>
            <person name="Dunlap C."/>
        </authorList>
    </citation>
    <scope>NUCLEOTIDE SEQUENCE [LARGE SCALE GENOMIC DNA]</scope>
    <source>
        <strain evidence="3 4">NRRL NRS 1219</strain>
    </source>
</reference>
<reference evidence="2 5" key="2">
    <citation type="submission" date="2019-06" db="EMBL/GenBank/DDBJ databases">
        <title>Whole genome shotgun sequence of Brevibacillus agri NBRC 15538.</title>
        <authorList>
            <person name="Hosoyama A."/>
            <person name="Uohara A."/>
            <person name="Ohji S."/>
            <person name="Ichikawa N."/>
        </authorList>
    </citation>
    <scope>NUCLEOTIDE SEQUENCE [LARGE SCALE GENOMIC DNA]</scope>
    <source>
        <strain evidence="2 5">NBRC 15538</strain>
    </source>
</reference>
<sequence>MGPFIGFGLLACLAITLFLAFERLIERSLPTDSFLAGMLLKTMLFLLVCALVYFALPWFSGLFVL</sequence>
<keyword evidence="5" id="KW-1185">Reference proteome</keyword>
<feature type="transmembrane region" description="Helical" evidence="1">
    <location>
        <begin position="44"/>
        <end position="64"/>
    </location>
</feature>
<dbReference type="GeneID" id="82811488"/>
<evidence type="ECO:0000313" key="4">
    <source>
        <dbReference type="Proteomes" id="UP000276178"/>
    </source>
</evidence>
<keyword evidence="1" id="KW-0812">Transmembrane</keyword>
<keyword evidence="1" id="KW-0472">Membrane</keyword>
<dbReference type="EMBL" id="BJOD01000022">
    <property type="protein sequence ID" value="GED26360.1"/>
    <property type="molecule type" value="Genomic_DNA"/>
</dbReference>
<protein>
    <submittedName>
        <fullName evidence="3">Uncharacterized protein</fullName>
    </submittedName>
</protein>
<evidence type="ECO:0000313" key="5">
    <source>
        <dbReference type="Proteomes" id="UP000317180"/>
    </source>
</evidence>
<dbReference type="EMBL" id="RHHN01000027">
    <property type="protein sequence ID" value="RNB56696.1"/>
    <property type="molecule type" value="Genomic_DNA"/>
</dbReference>
<dbReference type="Proteomes" id="UP000276178">
    <property type="component" value="Unassembled WGS sequence"/>
</dbReference>
<organism evidence="3 4">
    <name type="scientific">Brevibacillus agri</name>
    <dbReference type="NCBI Taxonomy" id="51101"/>
    <lineage>
        <taxon>Bacteria</taxon>
        <taxon>Bacillati</taxon>
        <taxon>Bacillota</taxon>
        <taxon>Bacilli</taxon>
        <taxon>Bacillales</taxon>
        <taxon>Paenibacillaceae</taxon>
        <taxon>Brevibacillus</taxon>
    </lineage>
</organism>